<dbReference type="InterPro" id="IPR000868">
    <property type="entry name" value="Isochorismatase-like_dom"/>
</dbReference>
<keyword evidence="2" id="KW-0662">Pyridine nucleotide biosynthesis</keyword>
<keyword evidence="4" id="KW-0378">Hydrolase</keyword>
<evidence type="ECO:0000259" key="8">
    <source>
        <dbReference type="Pfam" id="PF00857"/>
    </source>
</evidence>
<comment type="pathway">
    <text evidence="5">Cofactor biosynthesis; nicotinate biosynthesis; nicotinate from nicotinamide: step 1/1.</text>
</comment>
<dbReference type="EMBL" id="FOPY01000004">
    <property type="protein sequence ID" value="SFH43532.1"/>
    <property type="molecule type" value="Genomic_DNA"/>
</dbReference>
<dbReference type="CDD" id="cd01011">
    <property type="entry name" value="nicotinamidase"/>
    <property type="match status" value="1"/>
</dbReference>
<accession>A0A1I3A049</accession>
<dbReference type="RefSeq" id="WP_244890885.1">
    <property type="nucleotide sequence ID" value="NZ_FOPY01000004.1"/>
</dbReference>
<proteinExistence type="inferred from homology"/>
<evidence type="ECO:0000313" key="10">
    <source>
        <dbReference type="Proteomes" id="UP000199040"/>
    </source>
</evidence>
<evidence type="ECO:0000256" key="7">
    <source>
        <dbReference type="ARBA" id="ARBA00043224"/>
    </source>
</evidence>
<comment type="similarity">
    <text evidence="1">Belongs to the isochorismatase family.</text>
</comment>
<dbReference type="Gene3D" id="3.40.50.850">
    <property type="entry name" value="Isochorismatase-like"/>
    <property type="match status" value="1"/>
</dbReference>
<keyword evidence="10" id="KW-1185">Reference proteome</keyword>
<reference evidence="9 10" key="1">
    <citation type="submission" date="2016-10" db="EMBL/GenBank/DDBJ databases">
        <authorList>
            <person name="de Groot N.N."/>
        </authorList>
    </citation>
    <scope>NUCLEOTIDE SEQUENCE [LARGE SCALE GENOMIC DNA]</scope>
    <source>
        <strain evidence="9 10">CGMCC 1.6848</strain>
    </source>
</reference>
<dbReference type="Pfam" id="PF00857">
    <property type="entry name" value="Isochorismatase"/>
    <property type="match status" value="1"/>
</dbReference>
<dbReference type="EC" id="3.5.1.19" evidence="6"/>
<organism evidence="9 10">
    <name type="scientific">Modicisalibacter xianhensis</name>
    <dbReference type="NCBI Taxonomy" id="442341"/>
    <lineage>
        <taxon>Bacteria</taxon>
        <taxon>Pseudomonadati</taxon>
        <taxon>Pseudomonadota</taxon>
        <taxon>Gammaproteobacteria</taxon>
        <taxon>Oceanospirillales</taxon>
        <taxon>Halomonadaceae</taxon>
        <taxon>Modicisalibacter</taxon>
    </lineage>
</organism>
<dbReference type="STRING" id="442341.SAMN04487959_10456"/>
<evidence type="ECO:0000256" key="2">
    <source>
        <dbReference type="ARBA" id="ARBA00022642"/>
    </source>
</evidence>
<evidence type="ECO:0000256" key="5">
    <source>
        <dbReference type="ARBA" id="ARBA00037900"/>
    </source>
</evidence>
<dbReference type="SUPFAM" id="SSF52499">
    <property type="entry name" value="Isochorismatase-like hydrolases"/>
    <property type="match status" value="1"/>
</dbReference>
<evidence type="ECO:0000256" key="4">
    <source>
        <dbReference type="ARBA" id="ARBA00022801"/>
    </source>
</evidence>
<dbReference type="Proteomes" id="UP000199040">
    <property type="component" value="Unassembled WGS sequence"/>
</dbReference>
<dbReference type="AlphaFoldDB" id="A0A1I3A049"/>
<evidence type="ECO:0000256" key="6">
    <source>
        <dbReference type="ARBA" id="ARBA00039017"/>
    </source>
</evidence>
<name>A0A1I3A049_9GAMM</name>
<sequence length="184" mass="19479">MAYQVGDALLIVDMQRDFCEGGTLPVHGGAALVAGINAEANDAQAAGALIIATRDWHPVGHCSFSSQGGPWPEHCIQDTPGAAFHPRLQLPEGTIIVSKGGAFDRDAYSAFEGTGLAMYLRKHGIVRVIVCGLALDVCVRATVLDSLKAGFQTRLLSRLTAPVTPSKREACEQELHRTGCEIAA</sequence>
<evidence type="ECO:0000256" key="3">
    <source>
        <dbReference type="ARBA" id="ARBA00022723"/>
    </source>
</evidence>
<evidence type="ECO:0000313" key="9">
    <source>
        <dbReference type="EMBL" id="SFH43532.1"/>
    </source>
</evidence>
<keyword evidence="3" id="KW-0479">Metal-binding</keyword>
<dbReference type="GO" id="GO:0008936">
    <property type="term" value="F:nicotinamidase activity"/>
    <property type="evidence" value="ECO:0007669"/>
    <property type="project" value="UniProtKB-EC"/>
</dbReference>
<feature type="domain" description="Isochorismatase-like" evidence="8">
    <location>
        <begin position="8"/>
        <end position="170"/>
    </location>
</feature>
<protein>
    <recommendedName>
        <fullName evidence="6">nicotinamidase</fullName>
        <ecNumber evidence="6">3.5.1.19</ecNumber>
    </recommendedName>
    <alternativeName>
        <fullName evidence="7">Nicotinamide deamidase</fullName>
    </alternativeName>
</protein>
<gene>
    <name evidence="9" type="ORF">SAMN04487959_10456</name>
</gene>
<dbReference type="PANTHER" id="PTHR11080:SF2">
    <property type="entry name" value="LD05707P"/>
    <property type="match status" value="1"/>
</dbReference>
<dbReference type="GO" id="GO:0046872">
    <property type="term" value="F:metal ion binding"/>
    <property type="evidence" value="ECO:0007669"/>
    <property type="project" value="UniProtKB-KW"/>
</dbReference>
<evidence type="ECO:0000256" key="1">
    <source>
        <dbReference type="ARBA" id="ARBA00006336"/>
    </source>
</evidence>
<dbReference type="InterPro" id="IPR052347">
    <property type="entry name" value="Isochorismatase_Nicotinamidase"/>
</dbReference>
<dbReference type="InterPro" id="IPR036380">
    <property type="entry name" value="Isochorismatase-like_sf"/>
</dbReference>
<dbReference type="GO" id="GO:0019363">
    <property type="term" value="P:pyridine nucleotide biosynthetic process"/>
    <property type="evidence" value="ECO:0007669"/>
    <property type="project" value="UniProtKB-KW"/>
</dbReference>
<dbReference type="PANTHER" id="PTHR11080">
    <property type="entry name" value="PYRAZINAMIDASE/NICOTINAMIDASE"/>
    <property type="match status" value="1"/>
</dbReference>